<feature type="compositionally biased region" description="Polar residues" evidence="1">
    <location>
        <begin position="19"/>
        <end position="35"/>
    </location>
</feature>
<sequence>MGCWCSEGLERGHGARYLTSANRDGQPENNEYLNNNHHRDRDPTEFCPRLFHFAAAARTARNAHLSSAAIPRWHLSEAGHLHPASRPSPPSYRPSSSLPMFADAIMRI</sequence>
<gene>
    <name evidence="2" type="ORF">TPAR_00029</name>
</gene>
<protein>
    <submittedName>
        <fullName evidence="2">Uncharacterized protein</fullName>
    </submittedName>
</protein>
<evidence type="ECO:0000313" key="3">
    <source>
        <dbReference type="Proteomes" id="UP000237481"/>
    </source>
</evidence>
<accession>A0A2S4LBI3</accession>
<dbReference type="Proteomes" id="UP000237481">
    <property type="component" value="Unassembled WGS sequence"/>
</dbReference>
<dbReference type="AlphaFoldDB" id="A0A2S4LBI3"/>
<name>A0A2S4LBI3_9HYPO</name>
<reference evidence="2 3" key="1">
    <citation type="submission" date="2018-01" db="EMBL/GenBank/DDBJ databases">
        <title>Harnessing the power of phylogenomics to disentangle the directionality and signatures of interkingdom host jumping in the parasitic fungal genus Tolypocladium.</title>
        <authorList>
            <person name="Quandt C.A."/>
            <person name="Patterson W."/>
            <person name="Spatafora J.W."/>
        </authorList>
    </citation>
    <scope>NUCLEOTIDE SEQUENCE [LARGE SCALE GENOMIC DNA]</scope>
    <source>
        <strain evidence="2 3">NRBC 100945</strain>
    </source>
</reference>
<evidence type="ECO:0000313" key="2">
    <source>
        <dbReference type="EMBL" id="POR39784.1"/>
    </source>
</evidence>
<dbReference type="EMBL" id="PKSG01000002">
    <property type="protein sequence ID" value="POR39784.1"/>
    <property type="molecule type" value="Genomic_DNA"/>
</dbReference>
<comment type="caution">
    <text evidence="2">The sequence shown here is derived from an EMBL/GenBank/DDBJ whole genome shotgun (WGS) entry which is preliminary data.</text>
</comment>
<keyword evidence="3" id="KW-1185">Reference proteome</keyword>
<organism evidence="2 3">
    <name type="scientific">Tolypocladium paradoxum</name>
    <dbReference type="NCBI Taxonomy" id="94208"/>
    <lineage>
        <taxon>Eukaryota</taxon>
        <taxon>Fungi</taxon>
        <taxon>Dikarya</taxon>
        <taxon>Ascomycota</taxon>
        <taxon>Pezizomycotina</taxon>
        <taxon>Sordariomycetes</taxon>
        <taxon>Hypocreomycetidae</taxon>
        <taxon>Hypocreales</taxon>
        <taxon>Ophiocordycipitaceae</taxon>
        <taxon>Tolypocladium</taxon>
    </lineage>
</organism>
<evidence type="ECO:0000256" key="1">
    <source>
        <dbReference type="SAM" id="MobiDB-lite"/>
    </source>
</evidence>
<proteinExistence type="predicted"/>
<feature type="region of interest" description="Disordered" evidence="1">
    <location>
        <begin position="16"/>
        <end position="40"/>
    </location>
</feature>